<keyword evidence="3" id="KW-1185">Reference proteome</keyword>
<proteinExistence type="predicted"/>
<accession>A0A139HQ23</accession>
<evidence type="ECO:0000313" key="3">
    <source>
        <dbReference type="Proteomes" id="UP000070133"/>
    </source>
</evidence>
<evidence type="ECO:0000313" key="2">
    <source>
        <dbReference type="EMBL" id="KXT04585.1"/>
    </source>
</evidence>
<feature type="compositionally biased region" description="Acidic residues" evidence="1">
    <location>
        <begin position="161"/>
        <end position="188"/>
    </location>
</feature>
<reference evidence="2 3" key="1">
    <citation type="submission" date="2015-07" db="EMBL/GenBank/DDBJ databases">
        <title>Comparative genomics of the Sigatoka disease complex on banana suggests a link between parallel evolutionary changes in Pseudocercospora fijiensis and Pseudocercospora eumusae and increased virulence on the banana host.</title>
        <authorList>
            <person name="Chang T.-C."/>
            <person name="Salvucci A."/>
            <person name="Crous P.W."/>
            <person name="Stergiopoulos I."/>
        </authorList>
    </citation>
    <scope>NUCLEOTIDE SEQUENCE [LARGE SCALE GENOMIC DNA]</scope>
    <source>
        <strain evidence="2 3">CBS 114824</strain>
    </source>
</reference>
<dbReference type="Proteomes" id="UP000070133">
    <property type="component" value="Unassembled WGS sequence"/>
</dbReference>
<protein>
    <submittedName>
        <fullName evidence="2">Uncharacterized protein</fullName>
    </submittedName>
</protein>
<feature type="region of interest" description="Disordered" evidence="1">
    <location>
        <begin position="127"/>
        <end position="188"/>
    </location>
</feature>
<gene>
    <name evidence="2" type="ORF">AC578_8677</name>
</gene>
<dbReference type="AlphaFoldDB" id="A0A139HQ23"/>
<evidence type="ECO:0000256" key="1">
    <source>
        <dbReference type="SAM" id="MobiDB-lite"/>
    </source>
</evidence>
<organism evidence="2 3">
    <name type="scientific">Pseudocercospora eumusae</name>
    <dbReference type="NCBI Taxonomy" id="321146"/>
    <lineage>
        <taxon>Eukaryota</taxon>
        <taxon>Fungi</taxon>
        <taxon>Dikarya</taxon>
        <taxon>Ascomycota</taxon>
        <taxon>Pezizomycotina</taxon>
        <taxon>Dothideomycetes</taxon>
        <taxon>Dothideomycetidae</taxon>
        <taxon>Mycosphaerellales</taxon>
        <taxon>Mycosphaerellaceae</taxon>
        <taxon>Pseudocercospora</taxon>
    </lineage>
</organism>
<comment type="caution">
    <text evidence="2">The sequence shown here is derived from an EMBL/GenBank/DDBJ whole genome shotgun (WGS) entry which is preliminary data.</text>
</comment>
<sequence length="239" mass="27407">MQERATNEPSSIVVPVFEFDFIEAMRATDRLLIMKARVKSFPSDGFEELRNWLGYHRKLDEDDKYCGYETATIVSMAEAPDIGARVDMFLKTSRHFSIRHSILYIWEAKHNDAQEGTCKTQIIGFYEDGPECESDDDEDYEPEESDSEHFGDLGGGMKQEMDEDVEYDNDDEGDSEDMSEDEDVEAEELSVESLVELGEGVPNDYYDHLYYRAKRPRGEPLATKSKARKIMVPSCDLIC</sequence>
<dbReference type="EMBL" id="LFZN01000020">
    <property type="protein sequence ID" value="KXT04585.1"/>
    <property type="molecule type" value="Genomic_DNA"/>
</dbReference>
<feature type="compositionally biased region" description="Acidic residues" evidence="1">
    <location>
        <begin position="128"/>
        <end position="146"/>
    </location>
</feature>
<name>A0A139HQ23_9PEZI</name>